<feature type="non-terminal residue" evidence="3">
    <location>
        <position position="1"/>
    </location>
</feature>
<reference evidence="4 5" key="1">
    <citation type="submission" date="2017-11" db="EMBL/GenBank/DDBJ databases">
        <authorList>
            <person name="Han C.G."/>
        </authorList>
    </citation>
    <scope>NUCLEOTIDE SEQUENCE [LARGE SCALE GENOMIC DNA]</scope>
    <source>
        <strain evidence="3 5">A5</strain>
        <strain evidence="2 4">A8</strain>
    </source>
</reference>
<reference evidence="4 5" key="2">
    <citation type="submission" date="2018-01" db="EMBL/GenBank/DDBJ databases">
        <title>Genomic study of Klebsiella pneumoniae.</title>
        <authorList>
            <person name="Yang Y."/>
            <person name="Bicalho R."/>
        </authorList>
    </citation>
    <scope>NUCLEOTIDE SEQUENCE [LARGE SCALE GENOMIC DNA]</scope>
    <source>
        <strain evidence="3 5">A5</strain>
        <strain evidence="2 4">A8</strain>
    </source>
</reference>
<gene>
    <name evidence="3" type="ORF">CWM98_37500</name>
    <name evidence="2" type="ORF">CWN47_29915</name>
</gene>
<dbReference type="InterPro" id="IPR027391">
    <property type="entry name" value="Nol1_Nop2_Fmu_2"/>
</dbReference>
<dbReference type="EMBL" id="PICB01003260">
    <property type="protein sequence ID" value="PLP35218.1"/>
    <property type="molecule type" value="Genomic_DNA"/>
</dbReference>
<evidence type="ECO:0000313" key="3">
    <source>
        <dbReference type="EMBL" id="PLP35218.1"/>
    </source>
</evidence>
<dbReference type="Proteomes" id="UP000234412">
    <property type="component" value="Unassembled WGS sequence"/>
</dbReference>
<feature type="domain" description="rRNA small subunit methyltransferase F RNA-binding PUA-like" evidence="1">
    <location>
        <begin position="1"/>
        <end position="26"/>
    </location>
</feature>
<dbReference type="Gene3D" id="3.10.450.720">
    <property type="match status" value="1"/>
</dbReference>
<organism evidence="3 5">
    <name type="scientific">Klebsiella variicola</name>
    <dbReference type="NCBI Taxonomy" id="244366"/>
    <lineage>
        <taxon>Bacteria</taxon>
        <taxon>Pseudomonadati</taxon>
        <taxon>Pseudomonadota</taxon>
        <taxon>Gammaproteobacteria</taxon>
        <taxon>Enterobacterales</taxon>
        <taxon>Enterobacteriaceae</taxon>
        <taxon>Klebsiella/Raoultella group</taxon>
        <taxon>Klebsiella</taxon>
        <taxon>Klebsiella pneumoniae complex</taxon>
    </lineage>
</organism>
<evidence type="ECO:0000313" key="5">
    <source>
        <dbReference type="Proteomes" id="UP000234473"/>
    </source>
</evidence>
<name>A0A2N5A3H3_KLEVA</name>
<dbReference type="Proteomes" id="UP000234473">
    <property type="component" value="Unassembled WGS sequence"/>
</dbReference>
<evidence type="ECO:0000313" key="4">
    <source>
        <dbReference type="Proteomes" id="UP000234412"/>
    </source>
</evidence>
<dbReference type="EMBL" id="PIDP01001610">
    <property type="protein sequence ID" value="PLM90625.1"/>
    <property type="molecule type" value="Genomic_DNA"/>
</dbReference>
<proteinExistence type="predicted"/>
<accession>A0A2N5A3H3</accession>
<dbReference type="AlphaFoldDB" id="A0A2N5A3H3"/>
<comment type="caution">
    <text evidence="3">The sequence shown here is derived from an EMBL/GenBank/DDBJ whole genome shotgun (WGS) entry which is preliminary data.</text>
</comment>
<evidence type="ECO:0000313" key="2">
    <source>
        <dbReference type="EMBL" id="PLM90625.1"/>
    </source>
</evidence>
<evidence type="ECO:0000259" key="1">
    <source>
        <dbReference type="Pfam" id="PF13636"/>
    </source>
</evidence>
<protein>
    <recommendedName>
        <fullName evidence="1">rRNA small subunit methyltransferase F RNA-binding PUA-like domain-containing protein</fullName>
    </recommendedName>
</protein>
<dbReference type="Pfam" id="PF13636">
    <property type="entry name" value="Methyltranf_PUA"/>
    <property type="match status" value="1"/>
</dbReference>
<sequence length="35" mass="3858">FQGVPLGLAKRVGSRLKNSYPRELVRDGKLFAGKV</sequence>